<dbReference type="EMBL" id="JAQQKV010000001">
    <property type="protein sequence ID" value="MDC7675037.1"/>
    <property type="molecule type" value="Genomic_DNA"/>
</dbReference>
<reference evidence="1 2" key="1">
    <citation type="submission" date="2023-01" db="EMBL/GenBank/DDBJ databases">
        <title>Novel species of the genus Asticcacaulis isolated from rivers.</title>
        <authorList>
            <person name="Lu H."/>
        </authorList>
    </citation>
    <scope>NUCLEOTIDE SEQUENCE [LARGE SCALE GENOMIC DNA]</scope>
    <source>
        <strain evidence="1 2">LKC15W</strain>
    </source>
</reference>
<dbReference type="RefSeq" id="WP_272743345.1">
    <property type="nucleotide sequence ID" value="NZ_JAQQKV010000001.1"/>
</dbReference>
<proteinExistence type="predicted"/>
<dbReference type="Pfam" id="PF10722">
    <property type="entry name" value="YbjN"/>
    <property type="match status" value="1"/>
</dbReference>
<evidence type="ECO:0000313" key="1">
    <source>
        <dbReference type="EMBL" id="MDC7675037.1"/>
    </source>
</evidence>
<evidence type="ECO:0000313" key="2">
    <source>
        <dbReference type="Proteomes" id="UP001218579"/>
    </source>
</evidence>
<organism evidence="1 2">
    <name type="scientific">Asticcacaulis machinosus</name>
    <dbReference type="NCBI Taxonomy" id="2984211"/>
    <lineage>
        <taxon>Bacteria</taxon>
        <taxon>Pseudomonadati</taxon>
        <taxon>Pseudomonadota</taxon>
        <taxon>Alphaproteobacteria</taxon>
        <taxon>Caulobacterales</taxon>
        <taxon>Caulobacteraceae</taxon>
        <taxon>Asticcacaulis</taxon>
    </lineage>
</organism>
<dbReference type="CDD" id="cd17033">
    <property type="entry name" value="DR1245-like"/>
    <property type="match status" value="1"/>
</dbReference>
<keyword evidence="2" id="KW-1185">Reference proteome</keyword>
<gene>
    <name evidence="1" type="ORF">PQU98_02775</name>
</gene>
<protein>
    <submittedName>
        <fullName evidence="1">YbjN domain-containing protein</fullName>
    </submittedName>
</protein>
<comment type="caution">
    <text evidence="1">The sequence shown here is derived from an EMBL/GenBank/DDBJ whole genome shotgun (WGS) entry which is preliminary data.</text>
</comment>
<accession>A0ABT5HFN8</accession>
<sequence>MDQPLAFDSDFSLDPLEMVETILTDEGLNFERTKDGELTFMLSGDWKSYDMWFVWRPEGECLQLCCGLDIGFKPEHVTGLYELLSLVNQRVWFGHFEIYREPGMDDAEPVNDIVFRHTLAFTTLDKPSAVQTAHMINSAADAVDRFFPAFDFYLKGARSPMAALEACLFETVGEA</sequence>
<name>A0ABT5HFN8_9CAUL</name>
<dbReference type="Proteomes" id="UP001218579">
    <property type="component" value="Unassembled WGS sequence"/>
</dbReference>
<dbReference type="InterPro" id="IPR019660">
    <property type="entry name" value="Put_sensory_transdc_reg_YbjN"/>
</dbReference>